<evidence type="ECO:0000256" key="5">
    <source>
        <dbReference type="ARBA" id="ARBA00022473"/>
    </source>
</evidence>
<dbReference type="PANTHER" id="PTHR24356">
    <property type="entry name" value="SERINE/THREONINE-PROTEIN KINASE"/>
    <property type="match status" value="1"/>
</dbReference>
<proteinExistence type="inferred from homology"/>
<evidence type="ECO:0000313" key="17">
    <source>
        <dbReference type="EMBL" id="OQV21144.1"/>
    </source>
</evidence>
<keyword evidence="9 14" id="KW-0547">Nucleotide-binding</keyword>
<dbReference type="CDD" id="cd05581">
    <property type="entry name" value="STKc_PDK1"/>
    <property type="match status" value="1"/>
</dbReference>
<keyword evidence="11 14" id="KW-0067">ATP-binding</keyword>
<dbReference type="InterPro" id="IPR011993">
    <property type="entry name" value="PH-like_dom_sf"/>
</dbReference>
<dbReference type="GO" id="GO:0004674">
    <property type="term" value="F:protein serine/threonine kinase activity"/>
    <property type="evidence" value="ECO:0007669"/>
    <property type="project" value="UniProtKB-KW"/>
</dbReference>
<keyword evidence="10 17" id="KW-0418">Kinase</keyword>
<dbReference type="InterPro" id="IPR017441">
    <property type="entry name" value="Protein_kinase_ATP_BS"/>
</dbReference>
<dbReference type="GO" id="GO:0005737">
    <property type="term" value="C:cytoplasm"/>
    <property type="evidence" value="ECO:0007669"/>
    <property type="project" value="UniProtKB-SubCell"/>
</dbReference>
<evidence type="ECO:0000256" key="8">
    <source>
        <dbReference type="ARBA" id="ARBA00022679"/>
    </source>
</evidence>
<dbReference type="GO" id="GO:0035556">
    <property type="term" value="P:intracellular signal transduction"/>
    <property type="evidence" value="ECO:0007669"/>
    <property type="project" value="TreeGrafter"/>
</dbReference>
<dbReference type="GO" id="GO:1901701">
    <property type="term" value="P:cellular response to oxygen-containing compound"/>
    <property type="evidence" value="ECO:0007669"/>
    <property type="project" value="UniProtKB-ARBA"/>
</dbReference>
<dbReference type="Pfam" id="PF00069">
    <property type="entry name" value="Pkinase"/>
    <property type="match status" value="1"/>
</dbReference>
<organism evidence="17 18">
    <name type="scientific">Hypsibius exemplaris</name>
    <name type="common">Freshwater tardigrade</name>
    <dbReference type="NCBI Taxonomy" id="2072580"/>
    <lineage>
        <taxon>Eukaryota</taxon>
        <taxon>Metazoa</taxon>
        <taxon>Ecdysozoa</taxon>
        <taxon>Tardigrada</taxon>
        <taxon>Eutardigrada</taxon>
        <taxon>Parachela</taxon>
        <taxon>Hypsibioidea</taxon>
        <taxon>Hypsibiidae</taxon>
        <taxon>Hypsibius</taxon>
    </lineage>
</organism>
<dbReference type="OrthoDB" id="347657at2759"/>
<evidence type="ECO:0000256" key="7">
    <source>
        <dbReference type="ARBA" id="ARBA00022527"/>
    </source>
</evidence>
<feature type="compositionally biased region" description="Low complexity" evidence="15">
    <location>
        <begin position="53"/>
        <end position="77"/>
    </location>
</feature>
<dbReference type="EC" id="2.7.11.1" evidence="3"/>
<dbReference type="PROSITE" id="PS00107">
    <property type="entry name" value="PROTEIN_KINASE_ATP"/>
    <property type="match status" value="1"/>
</dbReference>
<dbReference type="PROSITE" id="PS00108">
    <property type="entry name" value="PROTEIN_KINASE_ST"/>
    <property type="match status" value="1"/>
</dbReference>
<comment type="catalytic activity">
    <reaction evidence="12">
        <text>L-threonyl-[protein] + ATP = O-phospho-L-threonyl-[protein] + ADP + H(+)</text>
        <dbReference type="Rhea" id="RHEA:46608"/>
        <dbReference type="Rhea" id="RHEA-COMP:11060"/>
        <dbReference type="Rhea" id="RHEA-COMP:11605"/>
        <dbReference type="ChEBI" id="CHEBI:15378"/>
        <dbReference type="ChEBI" id="CHEBI:30013"/>
        <dbReference type="ChEBI" id="CHEBI:30616"/>
        <dbReference type="ChEBI" id="CHEBI:61977"/>
        <dbReference type="ChEBI" id="CHEBI:456216"/>
        <dbReference type="EC" id="2.7.11.1"/>
    </reaction>
</comment>
<evidence type="ECO:0000256" key="14">
    <source>
        <dbReference type="PROSITE-ProRule" id="PRU10141"/>
    </source>
</evidence>
<evidence type="ECO:0000256" key="2">
    <source>
        <dbReference type="ARBA" id="ARBA00010006"/>
    </source>
</evidence>
<dbReference type="CDD" id="cd01262">
    <property type="entry name" value="PH_PDK1"/>
    <property type="match status" value="1"/>
</dbReference>
<evidence type="ECO:0000256" key="15">
    <source>
        <dbReference type="SAM" id="MobiDB-lite"/>
    </source>
</evidence>
<evidence type="ECO:0000256" key="1">
    <source>
        <dbReference type="ARBA" id="ARBA00004496"/>
    </source>
</evidence>
<comment type="subcellular location">
    <subcellularLocation>
        <location evidence="1">Cytoplasm</location>
    </subcellularLocation>
</comment>
<dbReference type="GO" id="GO:0005524">
    <property type="term" value="F:ATP binding"/>
    <property type="evidence" value="ECO:0007669"/>
    <property type="project" value="UniProtKB-UniRule"/>
</dbReference>
<feature type="region of interest" description="Disordered" evidence="15">
    <location>
        <begin position="46"/>
        <end position="77"/>
    </location>
</feature>
<dbReference type="InterPro" id="IPR039046">
    <property type="entry name" value="PDPK1"/>
</dbReference>
<dbReference type="AlphaFoldDB" id="A0A1W0X109"/>
<dbReference type="Proteomes" id="UP000192578">
    <property type="component" value="Unassembled WGS sequence"/>
</dbReference>
<keyword evidence="6" id="KW-0963">Cytoplasm</keyword>
<reference evidence="18" key="1">
    <citation type="submission" date="2017-01" db="EMBL/GenBank/DDBJ databases">
        <title>Comparative genomics of anhydrobiosis in the tardigrade Hypsibius dujardini.</title>
        <authorList>
            <person name="Yoshida Y."/>
            <person name="Koutsovoulos G."/>
            <person name="Laetsch D."/>
            <person name="Stevens L."/>
            <person name="Kumar S."/>
            <person name="Horikawa D."/>
            <person name="Ishino K."/>
            <person name="Komine S."/>
            <person name="Tomita M."/>
            <person name="Blaxter M."/>
            <person name="Arakawa K."/>
        </authorList>
    </citation>
    <scope>NUCLEOTIDE SEQUENCE [LARGE SCALE GENOMIC DNA]</scope>
    <source>
        <strain evidence="18">Z151</strain>
    </source>
</reference>
<sequence length="630" mass="69201">MRETSSSSAAIAGSSMAMVADAASSPRSLPAGAAVVAASNGVYGAAGREEADGSSPVAGGLVSSSGSGSSGSECQSSSSAYLSKTQSVDQEVPSAVVAVTAPASGEQLSESALSEQLKTAAAAAAKRTPNDFIFERVLGEGSFSTVYLARDIHTSKQYAIKVCEKLHIKREKKEMSIKREKEIMQLIGLYPNPFFVKLFCTFHDHSRLYFVMTYAKNGEILPYIHKVGCFDAECTKFYGGEVVLALEYLHKLGIIHRDLKPENILLDERMHILITDFGSAKMEADQERSTEGAAAVAGAGDEEAPGMRPRKNSFVGTADYVSPELLTNKPAKKSVDLWALGCLIYQLLAGLPPFRAPNEYLIFQRIVKLEYSFPDGFNPTAKDLVHKLLEKDGSKRLGCDEMGGYGPLKAHPFFEGLDWENLHTVKPPPITPYLPASGSNEELRSDFAVSPNIRPGFDDQQLSRLLDMHLREGLPKSSDTKAMTAPGAPPSGSILDISPEAYAERLAAQAKSSPWHPFVDNHLILKQGFIDKRKGLFARRRMFLLTTGPHFYYVDPVNMILKGEIPWSSGMRPEPKNFKTFFVHTPNRTYYLEDPQGYALEWCRVLEEVRDISDRRRPDLAEGSPCQQRD</sequence>
<protein>
    <recommendedName>
        <fullName evidence="4">3-phosphoinositide-dependent protein kinase 1</fullName>
        <ecNumber evidence="3">2.7.11.1</ecNumber>
    </recommendedName>
</protein>
<accession>A0A1W0X109</accession>
<evidence type="ECO:0000256" key="13">
    <source>
        <dbReference type="ARBA" id="ARBA00048679"/>
    </source>
</evidence>
<dbReference type="InterPro" id="IPR033931">
    <property type="entry name" value="PDK1-typ_PH"/>
</dbReference>
<evidence type="ECO:0000259" key="16">
    <source>
        <dbReference type="PROSITE" id="PS50011"/>
    </source>
</evidence>
<evidence type="ECO:0000256" key="11">
    <source>
        <dbReference type="ARBA" id="ARBA00022840"/>
    </source>
</evidence>
<dbReference type="InterPro" id="IPR050236">
    <property type="entry name" value="Ser_Thr_kinase_AGC"/>
</dbReference>
<evidence type="ECO:0000256" key="6">
    <source>
        <dbReference type="ARBA" id="ARBA00022490"/>
    </source>
</evidence>
<feature type="binding site" evidence="14">
    <location>
        <position position="161"/>
    </location>
    <ligand>
        <name>ATP</name>
        <dbReference type="ChEBI" id="CHEBI:30616"/>
    </ligand>
</feature>
<dbReference type="SUPFAM" id="SSF50729">
    <property type="entry name" value="PH domain-like"/>
    <property type="match status" value="1"/>
</dbReference>
<evidence type="ECO:0000256" key="9">
    <source>
        <dbReference type="ARBA" id="ARBA00022741"/>
    </source>
</evidence>
<evidence type="ECO:0000256" key="10">
    <source>
        <dbReference type="ARBA" id="ARBA00022777"/>
    </source>
</evidence>
<dbReference type="GO" id="GO:0048638">
    <property type="term" value="P:regulation of developmental growth"/>
    <property type="evidence" value="ECO:0007669"/>
    <property type="project" value="UniProtKB-ARBA"/>
</dbReference>
<evidence type="ECO:0000313" key="18">
    <source>
        <dbReference type="Proteomes" id="UP000192578"/>
    </source>
</evidence>
<name>A0A1W0X109_HYPEX</name>
<evidence type="ECO:0000256" key="4">
    <source>
        <dbReference type="ARBA" id="ARBA00018538"/>
    </source>
</evidence>
<dbReference type="InterPro" id="IPR008271">
    <property type="entry name" value="Ser/Thr_kinase_AS"/>
</dbReference>
<keyword evidence="18" id="KW-1185">Reference proteome</keyword>
<feature type="region of interest" description="Disordered" evidence="15">
    <location>
        <begin position="291"/>
        <end position="310"/>
    </location>
</feature>
<dbReference type="InterPro" id="IPR000719">
    <property type="entry name" value="Prot_kinase_dom"/>
</dbReference>
<keyword evidence="5" id="KW-0217">Developmental protein</keyword>
<evidence type="ECO:0000256" key="12">
    <source>
        <dbReference type="ARBA" id="ARBA00047899"/>
    </source>
</evidence>
<dbReference type="FunFam" id="3.30.200.20:FF:000191">
    <property type="entry name" value="3-phosphoinositide-dependent protein kinase 2-like"/>
    <property type="match status" value="1"/>
</dbReference>
<dbReference type="Pfam" id="PF14593">
    <property type="entry name" value="PH_3"/>
    <property type="match status" value="1"/>
</dbReference>
<comment type="similarity">
    <text evidence="2">Belongs to the protein kinase superfamily. AGC Ser/Thr protein kinase family. PDPK1 subfamily.</text>
</comment>
<dbReference type="EMBL" id="MTYJ01000025">
    <property type="protein sequence ID" value="OQV21144.1"/>
    <property type="molecule type" value="Genomic_DNA"/>
</dbReference>
<comment type="catalytic activity">
    <reaction evidence="13">
        <text>L-seryl-[protein] + ATP = O-phospho-L-seryl-[protein] + ADP + H(+)</text>
        <dbReference type="Rhea" id="RHEA:17989"/>
        <dbReference type="Rhea" id="RHEA-COMP:9863"/>
        <dbReference type="Rhea" id="RHEA-COMP:11604"/>
        <dbReference type="ChEBI" id="CHEBI:15378"/>
        <dbReference type="ChEBI" id="CHEBI:29999"/>
        <dbReference type="ChEBI" id="CHEBI:30616"/>
        <dbReference type="ChEBI" id="CHEBI:83421"/>
        <dbReference type="ChEBI" id="CHEBI:456216"/>
        <dbReference type="EC" id="2.7.11.1"/>
    </reaction>
</comment>
<evidence type="ECO:0000256" key="3">
    <source>
        <dbReference type="ARBA" id="ARBA00012513"/>
    </source>
</evidence>
<dbReference type="SMART" id="SM00220">
    <property type="entry name" value="S_TKc"/>
    <property type="match status" value="1"/>
</dbReference>
<gene>
    <name evidence="17" type="ORF">BV898_04906</name>
</gene>
<dbReference type="Gene3D" id="3.30.200.20">
    <property type="entry name" value="Phosphorylase Kinase, domain 1"/>
    <property type="match status" value="1"/>
</dbReference>
<dbReference type="FunFam" id="1.10.510.10:FF:000163">
    <property type="entry name" value="3-phosphoinositide-dependent protein kinase 1"/>
    <property type="match status" value="1"/>
</dbReference>
<dbReference type="PANTHER" id="PTHR24356:SF163">
    <property type="entry name" value="3-PHOSPHOINOSITIDE-DEPENDENT PROTEIN KINASE 1-RELATED"/>
    <property type="match status" value="1"/>
</dbReference>
<comment type="caution">
    <text evidence="17">The sequence shown here is derived from an EMBL/GenBank/DDBJ whole genome shotgun (WGS) entry which is preliminary data.</text>
</comment>
<keyword evidence="8" id="KW-0808">Transferase</keyword>
<dbReference type="FunFam" id="2.30.29.30:FF:000324">
    <property type="entry name" value="Phosphoinositide-dependent kinase 1, isoform F"/>
    <property type="match status" value="1"/>
</dbReference>
<keyword evidence="7" id="KW-0723">Serine/threonine-protein kinase</keyword>
<feature type="domain" description="Protein kinase" evidence="16">
    <location>
        <begin position="132"/>
        <end position="414"/>
    </location>
</feature>
<dbReference type="Gene3D" id="2.30.29.30">
    <property type="entry name" value="Pleckstrin-homology domain (PH domain)/Phosphotyrosine-binding domain (PTB)"/>
    <property type="match status" value="1"/>
</dbReference>
<dbReference type="PROSITE" id="PS50011">
    <property type="entry name" value="PROTEIN_KINASE_DOM"/>
    <property type="match status" value="1"/>
</dbReference>
<dbReference type="InterPro" id="IPR011009">
    <property type="entry name" value="Kinase-like_dom_sf"/>
</dbReference>
<dbReference type="SUPFAM" id="SSF56112">
    <property type="entry name" value="Protein kinase-like (PK-like)"/>
    <property type="match status" value="1"/>
</dbReference>
<dbReference type="Gene3D" id="1.10.510.10">
    <property type="entry name" value="Transferase(Phosphotransferase) domain 1"/>
    <property type="match status" value="1"/>
</dbReference>